<feature type="domain" description="Histidine kinase/HSP90-like ATPase" evidence="2">
    <location>
        <begin position="23"/>
        <end position="136"/>
    </location>
</feature>
<evidence type="ECO:0000259" key="2">
    <source>
        <dbReference type="Pfam" id="PF13581"/>
    </source>
</evidence>
<sequence length="149" mass="16649">MAFVTDPNPCDGSTRLGSMVLEPTRESVPRARHWFRKLIDPYRPACSIDDCVLLVSELVTNAILYGRSDEEWVVRVEWFREGPSLRVEVHNPGLPASVRLRHPDADDAHGRGLLLVDAIATSWNYGPSRFGGTVVSFELAGAWPACRFE</sequence>
<dbReference type="InterPro" id="IPR036890">
    <property type="entry name" value="HATPase_C_sf"/>
</dbReference>
<keyword evidence="1" id="KW-0808">Transferase</keyword>
<evidence type="ECO:0000313" key="3">
    <source>
        <dbReference type="EMBL" id="MDT6973998.1"/>
    </source>
</evidence>
<reference evidence="3 4" key="1">
    <citation type="submission" date="2023-05" db="EMBL/GenBank/DDBJ databases">
        <title>Streptomyces fuscus sp. nov., a brown-black pigment producing actinomyces isolated from dry sand of Sea duck farm.</title>
        <authorList>
            <person name="Xie J."/>
            <person name="Shen N."/>
        </authorList>
    </citation>
    <scope>NUCLEOTIDE SEQUENCE [LARGE SCALE GENOMIC DNA]</scope>
    <source>
        <strain evidence="3 4">CGMCC 4.1883</strain>
    </source>
</reference>
<dbReference type="CDD" id="cd16936">
    <property type="entry name" value="HATPase_RsbW-like"/>
    <property type="match status" value="1"/>
</dbReference>
<dbReference type="RefSeq" id="WP_136239627.1">
    <property type="nucleotide sequence ID" value="NZ_BAAAGV010000050.1"/>
</dbReference>
<keyword evidence="3" id="KW-0067">ATP-binding</keyword>
<keyword evidence="1" id="KW-0418">Kinase</keyword>
<gene>
    <name evidence="3" type="ORF">QNO05_29695</name>
</gene>
<dbReference type="Gene3D" id="3.30.565.10">
    <property type="entry name" value="Histidine kinase-like ATPase, C-terminal domain"/>
    <property type="match status" value="1"/>
</dbReference>
<comment type="caution">
    <text evidence="3">The sequence shown here is derived from an EMBL/GenBank/DDBJ whole genome shotgun (WGS) entry which is preliminary data.</text>
</comment>
<name>A0ABU3JG21_9ACTN</name>
<keyword evidence="3" id="KW-0547">Nucleotide-binding</keyword>
<keyword evidence="1" id="KW-0723">Serine/threonine-protein kinase</keyword>
<organism evidence="3 4">
    <name type="scientific">Streptomyces thermocarboxydus</name>
    <dbReference type="NCBI Taxonomy" id="59299"/>
    <lineage>
        <taxon>Bacteria</taxon>
        <taxon>Bacillati</taxon>
        <taxon>Actinomycetota</taxon>
        <taxon>Actinomycetes</taxon>
        <taxon>Kitasatosporales</taxon>
        <taxon>Streptomycetaceae</taxon>
        <taxon>Streptomyces</taxon>
    </lineage>
</organism>
<keyword evidence="4" id="KW-1185">Reference proteome</keyword>
<dbReference type="SUPFAM" id="SSF55874">
    <property type="entry name" value="ATPase domain of HSP90 chaperone/DNA topoisomerase II/histidine kinase"/>
    <property type="match status" value="1"/>
</dbReference>
<dbReference type="InterPro" id="IPR003594">
    <property type="entry name" value="HATPase_dom"/>
</dbReference>
<dbReference type="Proteomes" id="UP001257895">
    <property type="component" value="Unassembled WGS sequence"/>
</dbReference>
<dbReference type="PANTHER" id="PTHR35526:SF3">
    <property type="entry name" value="ANTI-SIGMA-F FACTOR RSBW"/>
    <property type="match status" value="1"/>
</dbReference>
<dbReference type="Pfam" id="PF13581">
    <property type="entry name" value="HATPase_c_2"/>
    <property type="match status" value="1"/>
</dbReference>
<evidence type="ECO:0000313" key="4">
    <source>
        <dbReference type="Proteomes" id="UP001257895"/>
    </source>
</evidence>
<accession>A0ABU3JG21</accession>
<dbReference type="InterPro" id="IPR050267">
    <property type="entry name" value="Anti-sigma-factor_SerPK"/>
</dbReference>
<protein>
    <submittedName>
        <fullName evidence="3">ATP-binding protein</fullName>
    </submittedName>
</protein>
<dbReference type="PANTHER" id="PTHR35526">
    <property type="entry name" value="ANTI-SIGMA-F FACTOR RSBW-RELATED"/>
    <property type="match status" value="1"/>
</dbReference>
<dbReference type="EMBL" id="JASKMB010000039">
    <property type="protein sequence ID" value="MDT6973998.1"/>
    <property type="molecule type" value="Genomic_DNA"/>
</dbReference>
<evidence type="ECO:0000256" key="1">
    <source>
        <dbReference type="ARBA" id="ARBA00022527"/>
    </source>
</evidence>
<dbReference type="GO" id="GO:0005524">
    <property type="term" value="F:ATP binding"/>
    <property type="evidence" value="ECO:0007669"/>
    <property type="project" value="UniProtKB-KW"/>
</dbReference>
<proteinExistence type="predicted"/>